<dbReference type="PANTHER" id="PTHR22642">
    <property type="entry name" value="IMIDAZOLONEPROPIONASE"/>
    <property type="match status" value="1"/>
</dbReference>
<sequence>MGFMTTLFTGRIRPLSPASEDLVEALLVGDDGRIVAVGAIADLAAKDPSAERVALDGWAMPGLIEPHGHPGTAAVLLSDRVLDLRPVVLPDAESVMSALRVALAASEGRPVYASGWDALLQRGLPDPDMRLLDDLAGATPLAIVHNSGHSAYFNAAAARLAGVDKDTPDPAGASFGRTADGELSGVALEAAAVEQVVTPLLESARADIVELLGAHFADLSCRGITTVSDLSWNPALNQVVDALRAAGRMPLRLRWYEMSRPGGTPAARPSRASGVDGGTADAEDDIVRQIGVKTWTDGSPWIGNIATSFPYLDTVATRGLGLEPGHRGASNYTAEELHGIAEPYAAAGWQLACHAHGDLAIDETLDVYERLIEKHGLTDHRFRLEHVGAMTAAQFARAAELGVTVSLFVDHITYWGEVLVDDLFGPERGGAWADAGAAFAAGHRATFHNDGWVTPAEPLRNMAVAETRRTRSGRVMPAGTPVSRTQALAAHTTNAAWQLFSEHEVGSLTPGLFADLIVLDRDPLTVPAEELAEAEVREVHLGGRRVS</sequence>
<organism evidence="3 4">
    <name type="scientific">Microbacterium azadirachtae</name>
    <dbReference type="NCBI Taxonomy" id="582680"/>
    <lineage>
        <taxon>Bacteria</taxon>
        <taxon>Bacillati</taxon>
        <taxon>Actinomycetota</taxon>
        <taxon>Actinomycetes</taxon>
        <taxon>Micrococcales</taxon>
        <taxon>Microbacteriaceae</taxon>
        <taxon>Microbacterium</taxon>
    </lineage>
</organism>
<name>A0A0F0LRE1_9MICO</name>
<dbReference type="PATRIC" id="fig|582680.6.peg.1247"/>
<dbReference type="InterPro" id="IPR013108">
    <property type="entry name" value="Amidohydro_3"/>
</dbReference>
<dbReference type="InterPro" id="IPR032466">
    <property type="entry name" value="Metal_Hydrolase"/>
</dbReference>
<dbReference type="InterPro" id="IPR033932">
    <property type="entry name" value="YtcJ-like"/>
</dbReference>
<dbReference type="CDD" id="cd01300">
    <property type="entry name" value="YtcJ_like"/>
    <property type="match status" value="1"/>
</dbReference>
<dbReference type="STRING" id="582680.RS86_01210"/>
<dbReference type="SUPFAM" id="SSF51338">
    <property type="entry name" value="Composite domain of metallo-dependent hydrolases"/>
    <property type="match status" value="1"/>
</dbReference>
<feature type="domain" description="Amidohydrolase 3" evidence="2">
    <location>
        <begin position="59"/>
        <end position="546"/>
    </location>
</feature>
<dbReference type="PANTHER" id="PTHR22642:SF2">
    <property type="entry name" value="PROTEIN LONG AFTER FAR-RED 3"/>
    <property type="match status" value="1"/>
</dbReference>
<dbReference type="SUPFAM" id="SSF51556">
    <property type="entry name" value="Metallo-dependent hydrolases"/>
    <property type="match status" value="1"/>
</dbReference>
<dbReference type="Pfam" id="PF07969">
    <property type="entry name" value="Amidohydro_3"/>
    <property type="match status" value="1"/>
</dbReference>
<evidence type="ECO:0000313" key="3">
    <source>
        <dbReference type="EMBL" id="KJL34111.1"/>
    </source>
</evidence>
<feature type="region of interest" description="Disordered" evidence="1">
    <location>
        <begin position="260"/>
        <end position="279"/>
    </location>
</feature>
<comment type="caution">
    <text evidence="3">The sequence shown here is derived from an EMBL/GenBank/DDBJ whole genome shotgun (WGS) entry which is preliminary data.</text>
</comment>
<evidence type="ECO:0000256" key="1">
    <source>
        <dbReference type="SAM" id="MobiDB-lite"/>
    </source>
</evidence>
<dbReference type="EC" id="3.5.1.91" evidence="3"/>
<gene>
    <name evidence="3" type="primary">nfdA_3</name>
    <name evidence="3" type="ORF">RS86_01210</name>
</gene>
<dbReference type="Gene3D" id="3.20.20.140">
    <property type="entry name" value="Metal-dependent hydrolases"/>
    <property type="match status" value="1"/>
</dbReference>
<keyword evidence="3" id="KW-0378">Hydrolase</keyword>
<dbReference type="Proteomes" id="UP000033740">
    <property type="component" value="Unassembled WGS sequence"/>
</dbReference>
<proteinExistence type="predicted"/>
<keyword evidence="4" id="KW-1185">Reference proteome</keyword>
<dbReference type="AlphaFoldDB" id="A0A0F0LRE1"/>
<reference evidence="3 4" key="1">
    <citation type="submission" date="2015-02" db="EMBL/GenBank/DDBJ databases">
        <title>Draft genome sequences of ten Microbacterium spp. with emphasis on heavy metal contaminated environments.</title>
        <authorList>
            <person name="Corretto E."/>
        </authorList>
    </citation>
    <scope>NUCLEOTIDE SEQUENCE [LARGE SCALE GENOMIC DNA]</scope>
    <source>
        <strain evidence="3 4">ARN176</strain>
    </source>
</reference>
<dbReference type="EMBL" id="JYIX01000030">
    <property type="protein sequence ID" value="KJL34111.1"/>
    <property type="molecule type" value="Genomic_DNA"/>
</dbReference>
<evidence type="ECO:0000313" key="4">
    <source>
        <dbReference type="Proteomes" id="UP000033740"/>
    </source>
</evidence>
<dbReference type="InterPro" id="IPR011059">
    <property type="entry name" value="Metal-dep_hydrolase_composite"/>
</dbReference>
<dbReference type="Gene3D" id="2.30.40.10">
    <property type="entry name" value="Urease, subunit C, domain 1"/>
    <property type="match status" value="1"/>
</dbReference>
<accession>A0A0F0LRE1</accession>
<protein>
    <submittedName>
        <fullName evidence="3">N-substituted formamide deformylase</fullName>
        <ecNumber evidence="3">3.5.1.91</ecNumber>
    </submittedName>
</protein>
<dbReference type="GO" id="GO:0016810">
    <property type="term" value="F:hydrolase activity, acting on carbon-nitrogen (but not peptide) bonds"/>
    <property type="evidence" value="ECO:0007669"/>
    <property type="project" value="InterPro"/>
</dbReference>
<dbReference type="Gene3D" id="3.10.310.70">
    <property type="match status" value="1"/>
</dbReference>
<evidence type="ECO:0000259" key="2">
    <source>
        <dbReference type="Pfam" id="PF07969"/>
    </source>
</evidence>